<reference evidence="1" key="1">
    <citation type="submission" date="2021-10" db="EMBL/GenBank/DDBJ databases">
        <title>Marinomonas pontica sp. nov., isolated from the Black Sea.</title>
        <authorList>
            <person name="Zhao L.-H."/>
            <person name="Xue J.-H."/>
        </authorList>
    </citation>
    <scope>NUCLEOTIDE SEQUENCE</scope>
    <source>
        <strain evidence="1">E8</strain>
    </source>
</reference>
<keyword evidence="2" id="KW-1185">Reference proteome</keyword>
<dbReference type="InterPro" id="IPR012994">
    <property type="entry name" value="YbgT_YccB"/>
</dbReference>
<dbReference type="AlphaFoldDB" id="A0A9X1IMX9"/>
<accession>A0A9X1IMX9</accession>
<evidence type="ECO:0000313" key="1">
    <source>
        <dbReference type="EMBL" id="MCB5160703.1"/>
    </source>
</evidence>
<protein>
    <submittedName>
        <fullName evidence="1">Cytochrome bd-I oxidase subunit CydX</fullName>
    </submittedName>
</protein>
<dbReference type="RefSeq" id="WP_226753088.1">
    <property type="nucleotide sequence ID" value="NZ_JAJATW010000002.1"/>
</dbReference>
<dbReference type="EMBL" id="JAJATW010000002">
    <property type="protein sequence ID" value="MCB5160703.1"/>
    <property type="molecule type" value="Genomic_DNA"/>
</dbReference>
<evidence type="ECO:0000313" key="2">
    <source>
        <dbReference type="Proteomes" id="UP001139095"/>
    </source>
</evidence>
<sequence length="36" mass="4175">MWYFAWSLGVLLACSFGIVNALWLEFSGYEGEEEQQ</sequence>
<name>A0A9X1IMX9_9GAMM</name>
<dbReference type="NCBIfam" id="TIGR02106">
    <property type="entry name" value="cyd_oper_ybgT"/>
    <property type="match status" value="1"/>
</dbReference>
<comment type="caution">
    <text evidence="1">The sequence shown here is derived from an EMBL/GenBank/DDBJ whole genome shotgun (WGS) entry which is preliminary data.</text>
</comment>
<proteinExistence type="predicted"/>
<dbReference type="InterPro" id="IPR011724">
    <property type="entry name" value="Cyd_oper_YbgT"/>
</dbReference>
<dbReference type="Pfam" id="PF08173">
    <property type="entry name" value="YbgT_YccB"/>
    <property type="match status" value="1"/>
</dbReference>
<organism evidence="1 2">
    <name type="scientific">Marinomonas algarum</name>
    <dbReference type="NCBI Taxonomy" id="2883105"/>
    <lineage>
        <taxon>Bacteria</taxon>
        <taxon>Pseudomonadati</taxon>
        <taxon>Pseudomonadota</taxon>
        <taxon>Gammaproteobacteria</taxon>
        <taxon>Oceanospirillales</taxon>
        <taxon>Oceanospirillaceae</taxon>
        <taxon>Marinomonas</taxon>
    </lineage>
</organism>
<dbReference type="Proteomes" id="UP001139095">
    <property type="component" value="Unassembled WGS sequence"/>
</dbReference>
<gene>
    <name evidence="1" type="primary">cydX</name>
    <name evidence="1" type="ORF">LG368_02170</name>
</gene>